<gene>
    <name evidence="1" type="ORF">PIB30_108866</name>
</gene>
<keyword evidence="2" id="KW-1185">Reference proteome</keyword>
<accession>A0ABU6R0B1</accession>
<feature type="non-terminal residue" evidence="1">
    <location>
        <position position="1"/>
    </location>
</feature>
<evidence type="ECO:0000313" key="1">
    <source>
        <dbReference type="EMBL" id="MED6117322.1"/>
    </source>
</evidence>
<feature type="non-terminal residue" evidence="1">
    <location>
        <position position="89"/>
    </location>
</feature>
<proteinExistence type="predicted"/>
<protein>
    <submittedName>
        <fullName evidence="1">Uncharacterized protein</fullName>
    </submittedName>
</protein>
<evidence type="ECO:0000313" key="2">
    <source>
        <dbReference type="Proteomes" id="UP001341840"/>
    </source>
</evidence>
<comment type="caution">
    <text evidence="1">The sequence shown here is derived from an EMBL/GenBank/DDBJ whole genome shotgun (WGS) entry which is preliminary data.</text>
</comment>
<dbReference type="Proteomes" id="UP001341840">
    <property type="component" value="Unassembled WGS sequence"/>
</dbReference>
<name>A0ABU6R0B1_9FABA</name>
<organism evidence="1 2">
    <name type="scientific">Stylosanthes scabra</name>
    <dbReference type="NCBI Taxonomy" id="79078"/>
    <lineage>
        <taxon>Eukaryota</taxon>
        <taxon>Viridiplantae</taxon>
        <taxon>Streptophyta</taxon>
        <taxon>Embryophyta</taxon>
        <taxon>Tracheophyta</taxon>
        <taxon>Spermatophyta</taxon>
        <taxon>Magnoliopsida</taxon>
        <taxon>eudicotyledons</taxon>
        <taxon>Gunneridae</taxon>
        <taxon>Pentapetalae</taxon>
        <taxon>rosids</taxon>
        <taxon>fabids</taxon>
        <taxon>Fabales</taxon>
        <taxon>Fabaceae</taxon>
        <taxon>Papilionoideae</taxon>
        <taxon>50 kb inversion clade</taxon>
        <taxon>dalbergioids sensu lato</taxon>
        <taxon>Dalbergieae</taxon>
        <taxon>Pterocarpus clade</taxon>
        <taxon>Stylosanthes</taxon>
    </lineage>
</organism>
<dbReference type="EMBL" id="JASCZI010005269">
    <property type="protein sequence ID" value="MED6117322.1"/>
    <property type="molecule type" value="Genomic_DNA"/>
</dbReference>
<sequence>VSWRGFRDVAAPTTTVEPLYSPPPATVDVVFNPKPADGVCGRQNLQGSNHRRSSLPVTSLAVSLPSSVAGSPVFAVASVLPPRCRPSTR</sequence>
<reference evidence="1 2" key="1">
    <citation type="journal article" date="2023" name="Plants (Basel)">
        <title>Bridging the Gap: Combining Genomics and Transcriptomics Approaches to Understand Stylosanthes scabra, an Orphan Legume from the Brazilian Caatinga.</title>
        <authorList>
            <person name="Ferreira-Neto J.R.C."/>
            <person name="da Silva M.D."/>
            <person name="Binneck E."/>
            <person name="de Melo N.F."/>
            <person name="da Silva R.H."/>
            <person name="de Melo A.L.T.M."/>
            <person name="Pandolfi V."/>
            <person name="Bustamante F.O."/>
            <person name="Brasileiro-Vidal A.C."/>
            <person name="Benko-Iseppon A.M."/>
        </authorList>
    </citation>
    <scope>NUCLEOTIDE SEQUENCE [LARGE SCALE GENOMIC DNA]</scope>
    <source>
        <tissue evidence="1">Leaves</tissue>
    </source>
</reference>